<keyword evidence="4" id="KW-0997">Cell inner membrane</keyword>
<dbReference type="GO" id="GO:0005886">
    <property type="term" value="C:plasma membrane"/>
    <property type="evidence" value="ECO:0007669"/>
    <property type="project" value="UniProtKB-SubCell"/>
</dbReference>
<reference evidence="16 17" key="1">
    <citation type="submission" date="2020-07" db="EMBL/GenBank/DDBJ databases">
        <title>Bacterium isolated from marine sediment.</title>
        <authorList>
            <person name="Shang D."/>
            <person name="Du Z.-J."/>
        </authorList>
    </citation>
    <scope>NUCLEOTIDE SEQUENCE [LARGE SCALE GENOMIC DNA]</scope>
    <source>
        <strain evidence="16 17">S7007</strain>
    </source>
</reference>
<evidence type="ECO:0000256" key="1">
    <source>
        <dbReference type="ARBA" id="ARBA00004167"/>
    </source>
</evidence>
<evidence type="ECO:0000256" key="7">
    <source>
        <dbReference type="ARBA" id="ARBA00022692"/>
    </source>
</evidence>
<dbReference type="AlphaFoldDB" id="A0A839AN64"/>
<dbReference type="SUPFAM" id="SSF56519">
    <property type="entry name" value="Penicillin binding protein dimerisation domain"/>
    <property type="match status" value="1"/>
</dbReference>
<dbReference type="EMBL" id="JACGLS010000002">
    <property type="protein sequence ID" value="MBA6155936.1"/>
    <property type="molecule type" value="Genomic_DNA"/>
</dbReference>
<proteinExistence type="predicted"/>
<dbReference type="NCBIfam" id="TIGR03423">
    <property type="entry name" value="pbp2_mrdA"/>
    <property type="match status" value="1"/>
</dbReference>
<evidence type="ECO:0000256" key="4">
    <source>
        <dbReference type="ARBA" id="ARBA00022519"/>
    </source>
</evidence>
<keyword evidence="7" id="KW-0812">Transmembrane</keyword>
<evidence type="ECO:0000256" key="12">
    <source>
        <dbReference type="ARBA" id="ARBA00023136"/>
    </source>
</evidence>
<name>A0A839AN64_9FLAO</name>
<keyword evidence="9" id="KW-0133">Cell shape</keyword>
<feature type="domain" description="Penicillin-binding protein transpeptidase" evidence="14">
    <location>
        <begin position="248"/>
        <end position="583"/>
    </location>
</feature>
<dbReference type="Pfam" id="PF03717">
    <property type="entry name" value="PBP_dimer"/>
    <property type="match status" value="1"/>
</dbReference>
<keyword evidence="6" id="KW-0645">Protease</keyword>
<dbReference type="GO" id="GO:0009252">
    <property type="term" value="P:peptidoglycan biosynthetic process"/>
    <property type="evidence" value="ECO:0007669"/>
    <property type="project" value="UniProtKB-KW"/>
</dbReference>
<keyword evidence="17" id="KW-1185">Reference proteome</keyword>
<sequence length="627" mass="71261">MKRSFLLIFLISLVGIIYIGRLFQLQIIRGGNQNPIQGSTVKIEYDYPERGYIYDRNGKLLVANQLSYDVMIIPKEVEPLDTLEFCNLLKITKEDLKKRFKKAEKYARWLPSKFLKQLAKEDFAYLQEKLPKYKGFYIQKRIIRNYPIKSAANVVGFIAEVNEQKAKTNDYYEQGELIGKLGVEKQYENALRGIKGKKIFKRNNLNKITGSFKNGEYDTLAVAGQDLTLTIDTELQQYGELLMRGKRGGIVALEPKTGEILALVTAPSYDPNLLVGRKRSPNSVKLFEDNITKPTFDRALKAQYAPGSPFKIINGLIGLEENVIDENFGVKCYRGYRYGNRKSAFMGCHCDIVGRPIRLKTAISKSCNSYFATTYRKIIDKYENSTIGANKWSEHAKSFGLGNYLGYDLPEGQKGRIPNGEYYNKVYPKFRWGATHTISNAIGQGEVETTPIQLANMTAAIANRGYFYTPHIIKEIDHKPISDSTYTTKRNTTINPKHFSVAIDAMHEVFKTGTAKWFQMKDIDMCGKTGTVENFIRVDGVKKQLEDHSIFIAFAPKEDPKIAMAIFVENGGYGSTIAAPITSLMIEKYLTGKTKRKHIEERMINLSLQKEYDKLIQKKDTLETGTK</sequence>
<dbReference type="GO" id="GO:0008658">
    <property type="term" value="F:penicillin binding"/>
    <property type="evidence" value="ECO:0007669"/>
    <property type="project" value="InterPro"/>
</dbReference>
<evidence type="ECO:0000256" key="6">
    <source>
        <dbReference type="ARBA" id="ARBA00022670"/>
    </source>
</evidence>
<dbReference type="InterPro" id="IPR005311">
    <property type="entry name" value="PBP_dimer"/>
</dbReference>
<dbReference type="GO" id="GO:0008360">
    <property type="term" value="P:regulation of cell shape"/>
    <property type="evidence" value="ECO:0007669"/>
    <property type="project" value="UniProtKB-KW"/>
</dbReference>
<dbReference type="Gene3D" id="3.90.1310.10">
    <property type="entry name" value="Penicillin-binding protein 2a (Domain 2)"/>
    <property type="match status" value="1"/>
</dbReference>
<dbReference type="Gene3D" id="3.30.1390.30">
    <property type="entry name" value="Penicillin-binding protein 2a, domain 3"/>
    <property type="match status" value="1"/>
</dbReference>
<dbReference type="InterPro" id="IPR050515">
    <property type="entry name" value="Beta-lactam/transpept"/>
</dbReference>
<evidence type="ECO:0000259" key="14">
    <source>
        <dbReference type="Pfam" id="PF00905"/>
    </source>
</evidence>
<organism evidence="16 17">
    <name type="scientific">Tenacibaculum pelagium</name>
    <dbReference type="NCBI Taxonomy" id="2759527"/>
    <lineage>
        <taxon>Bacteria</taxon>
        <taxon>Pseudomonadati</taxon>
        <taxon>Bacteroidota</taxon>
        <taxon>Flavobacteriia</taxon>
        <taxon>Flavobacteriales</taxon>
        <taxon>Flavobacteriaceae</taxon>
        <taxon>Tenacibaculum</taxon>
    </lineage>
</organism>
<keyword evidence="12" id="KW-0472">Membrane</keyword>
<dbReference type="InterPro" id="IPR012338">
    <property type="entry name" value="Beta-lactam/transpept-like"/>
</dbReference>
<evidence type="ECO:0000256" key="3">
    <source>
        <dbReference type="ARBA" id="ARBA00022475"/>
    </source>
</evidence>
<evidence type="ECO:0000256" key="8">
    <source>
        <dbReference type="ARBA" id="ARBA00022801"/>
    </source>
</evidence>
<keyword evidence="10" id="KW-0573">Peptidoglycan synthesis</keyword>
<dbReference type="Proteomes" id="UP000563906">
    <property type="component" value="Unassembled WGS sequence"/>
</dbReference>
<evidence type="ECO:0000256" key="9">
    <source>
        <dbReference type="ARBA" id="ARBA00022960"/>
    </source>
</evidence>
<comment type="subcellular location">
    <subcellularLocation>
        <location evidence="2">Cell membrane</location>
    </subcellularLocation>
    <subcellularLocation>
        <location evidence="1">Membrane</location>
        <topology evidence="1">Single-pass membrane protein</topology>
    </subcellularLocation>
</comment>
<keyword evidence="8 16" id="KW-0378">Hydrolase</keyword>
<gene>
    <name evidence="16" type="primary">mrdA</name>
    <name evidence="16" type="ORF">H3Z83_05300</name>
</gene>
<dbReference type="GO" id="GO:0009002">
    <property type="term" value="F:serine-type D-Ala-D-Ala carboxypeptidase activity"/>
    <property type="evidence" value="ECO:0007669"/>
    <property type="project" value="UniProtKB-EC"/>
</dbReference>
<dbReference type="GO" id="GO:0071972">
    <property type="term" value="F:peptidoglycan L,D-transpeptidase activity"/>
    <property type="evidence" value="ECO:0007669"/>
    <property type="project" value="TreeGrafter"/>
</dbReference>
<evidence type="ECO:0000256" key="13">
    <source>
        <dbReference type="ARBA" id="ARBA00023316"/>
    </source>
</evidence>
<protein>
    <submittedName>
        <fullName evidence="16">Penicillin-binding protein 2</fullName>
        <ecNumber evidence="16">3.4.16.4</ecNumber>
    </submittedName>
</protein>
<evidence type="ECO:0000313" key="16">
    <source>
        <dbReference type="EMBL" id="MBA6155936.1"/>
    </source>
</evidence>
<evidence type="ECO:0000256" key="5">
    <source>
        <dbReference type="ARBA" id="ARBA00022645"/>
    </source>
</evidence>
<dbReference type="InterPro" id="IPR001460">
    <property type="entry name" value="PCN-bd_Tpept"/>
</dbReference>
<dbReference type="Gene3D" id="3.40.710.10">
    <property type="entry name" value="DD-peptidase/beta-lactamase superfamily"/>
    <property type="match status" value="1"/>
</dbReference>
<evidence type="ECO:0000256" key="11">
    <source>
        <dbReference type="ARBA" id="ARBA00022989"/>
    </source>
</evidence>
<evidence type="ECO:0000313" key="17">
    <source>
        <dbReference type="Proteomes" id="UP000563906"/>
    </source>
</evidence>
<evidence type="ECO:0000256" key="2">
    <source>
        <dbReference type="ARBA" id="ARBA00004236"/>
    </source>
</evidence>
<feature type="domain" description="Penicillin-binding protein dimerisation" evidence="15">
    <location>
        <begin position="47"/>
        <end position="209"/>
    </location>
</feature>
<accession>A0A839AN64</accession>
<dbReference type="Pfam" id="PF00905">
    <property type="entry name" value="Transpeptidase"/>
    <property type="match status" value="1"/>
</dbReference>
<comment type="caution">
    <text evidence="16">The sequence shown here is derived from an EMBL/GenBank/DDBJ whole genome shotgun (WGS) entry which is preliminary data.</text>
</comment>
<dbReference type="RefSeq" id="WP_182124448.1">
    <property type="nucleotide sequence ID" value="NZ_JACGLS010000002.1"/>
</dbReference>
<dbReference type="InterPro" id="IPR036138">
    <property type="entry name" value="PBP_dimer_sf"/>
</dbReference>
<evidence type="ECO:0000259" key="15">
    <source>
        <dbReference type="Pfam" id="PF03717"/>
    </source>
</evidence>
<keyword evidence="11" id="KW-1133">Transmembrane helix</keyword>
<dbReference type="GO" id="GO:0071555">
    <property type="term" value="P:cell wall organization"/>
    <property type="evidence" value="ECO:0007669"/>
    <property type="project" value="UniProtKB-KW"/>
</dbReference>
<dbReference type="GO" id="GO:0006508">
    <property type="term" value="P:proteolysis"/>
    <property type="evidence" value="ECO:0007669"/>
    <property type="project" value="UniProtKB-KW"/>
</dbReference>
<dbReference type="EC" id="3.4.16.4" evidence="16"/>
<keyword evidence="5 16" id="KW-0121">Carboxypeptidase</keyword>
<dbReference type="PANTHER" id="PTHR30627:SF2">
    <property type="entry name" value="PEPTIDOGLYCAN D,D-TRANSPEPTIDASE MRDA"/>
    <property type="match status" value="1"/>
</dbReference>
<keyword evidence="13" id="KW-0961">Cell wall biogenesis/degradation</keyword>
<dbReference type="SUPFAM" id="SSF56601">
    <property type="entry name" value="beta-lactamase/transpeptidase-like"/>
    <property type="match status" value="1"/>
</dbReference>
<keyword evidence="3" id="KW-1003">Cell membrane</keyword>
<evidence type="ECO:0000256" key="10">
    <source>
        <dbReference type="ARBA" id="ARBA00022984"/>
    </source>
</evidence>
<dbReference type="InterPro" id="IPR017790">
    <property type="entry name" value="Penicillin-binding_protein_2"/>
</dbReference>
<dbReference type="PANTHER" id="PTHR30627">
    <property type="entry name" value="PEPTIDOGLYCAN D,D-TRANSPEPTIDASE"/>
    <property type="match status" value="1"/>
</dbReference>